<dbReference type="InterPro" id="IPR016181">
    <property type="entry name" value="Acyl_CoA_acyltransferase"/>
</dbReference>
<comment type="caution">
    <text evidence="2">The sequence shown here is derived from an EMBL/GenBank/DDBJ whole genome shotgun (WGS) entry which is preliminary data.</text>
</comment>
<dbReference type="Pfam" id="PF13673">
    <property type="entry name" value="Acetyltransf_10"/>
    <property type="match status" value="1"/>
</dbReference>
<dbReference type="PROSITE" id="PS51186">
    <property type="entry name" value="GNAT"/>
    <property type="match status" value="1"/>
</dbReference>
<dbReference type="InterPro" id="IPR000182">
    <property type="entry name" value="GNAT_dom"/>
</dbReference>
<dbReference type="SUPFAM" id="SSF55729">
    <property type="entry name" value="Acyl-CoA N-acyltransferases (Nat)"/>
    <property type="match status" value="1"/>
</dbReference>
<evidence type="ECO:0000313" key="2">
    <source>
        <dbReference type="EMBL" id="MBN8251293.1"/>
    </source>
</evidence>
<dbReference type="RefSeq" id="WP_119544033.1">
    <property type="nucleotide sequence ID" value="NZ_CM125968.1"/>
</dbReference>
<evidence type="ECO:0000259" key="1">
    <source>
        <dbReference type="PROSITE" id="PS51186"/>
    </source>
</evidence>
<gene>
    <name evidence="2" type="ORF">JF537_06860</name>
</gene>
<dbReference type="AlphaFoldDB" id="A0A8I1MEQ3"/>
<dbReference type="EMBL" id="JAEMWV010000003">
    <property type="protein sequence ID" value="MBN8251293.1"/>
    <property type="molecule type" value="Genomic_DNA"/>
</dbReference>
<dbReference type="Gene3D" id="3.40.630.30">
    <property type="match status" value="1"/>
</dbReference>
<dbReference type="GeneID" id="93682373"/>
<sequence length="123" mass="14363">MITFETVVADTHYIVEEMLKSTKTKNIKSVGEQLLIKLEDTYIGYVHTETVKNICHIHTFVIHKDYQGYSFGTQAYLLFEEKCHGDQIKLNFSEDKRYNQFWERLGFAVADSNPTTFVKMILS</sequence>
<feature type="domain" description="N-acetyltransferase" evidence="1">
    <location>
        <begin position="1"/>
        <end position="123"/>
    </location>
</feature>
<organism evidence="2 3">
    <name type="scientific">Priestia flexa</name>
    <dbReference type="NCBI Taxonomy" id="86664"/>
    <lineage>
        <taxon>Bacteria</taxon>
        <taxon>Bacillati</taxon>
        <taxon>Bacillota</taxon>
        <taxon>Bacilli</taxon>
        <taxon>Bacillales</taxon>
        <taxon>Bacillaceae</taxon>
        <taxon>Priestia</taxon>
    </lineage>
</organism>
<dbReference type="Proteomes" id="UP000664578">
    <property type="component" value="Unassembled WGS sequence"/>
</dbReference>
<protein>
    <submittedName>
        <fullName evidence="2">GNAT family N-acetyltransferase</fullName>
    </submittedName>
</protein>
<keyword evidence="2" id="KW-0808">Transferase</keyword>
<proteinExistence type="predicted"/>
<dbReference type="GO" id="GO:0016747">
    <property type="term" value="F:acyltransferase activity, transferring groups other than amino-acyl groups"/>
    <property type="evidence" value="ECO:0007669"/>
    <property type="project" value="InterPro"/>
</dbReference>
<accession>A0A8I1MEQ3</accession>
<reference evidence="2" key="1">
    <citation type="submission" date="2020-12" db="EMBL/GenBank/DDBJ databases">
        <title>PHA producing bacteria isolated from mangrove.</title>
        <authorList>
            <person name="Zheng W."/>
            <person name="Yu S."/>
            <person name="Huang Y."/>
        </authorList>
    </citation>
    <scope>NUCLEOTIDE SEQUENCE</scope>
    <source>
        <strain evidence="2">GN22-4</strain>
    </source>
</reference>
<evidence type="ECO:0000313" key="3">
    <source>
        <dbReference type="Proteomes" id="UP000664578"/>
    </source>
</evidence>
<name>A0A8I1MEQ3_9BACI</name>